<name>A0AAW1UWI0_9CUCU</name>
<sequence>MMSSPTKKISNFAFLHIKSDKNKRMTQLCISAIESEIIVSGNAKRVDNKTINLCFNPSGGEQSEHKPFSPSDVDYIRKFFESIDGPICFVAHYGFGYDYAILKEELNRIERKFDMEIFCVDTTQFFRNHVNGKIKNMWRLRDIYTELTSIYPSFSHTAEGYVDCLIYCATIFADVFVAWANHAATPFFTTLEVNV</sequence>
<dbReference type="Proteomes" id="UP001431783">
    <property type="component" value="Unassembled WGS sequence"/>
</dbReference>
<dbReference type="PANTHER" id="PTHR13058">
    <property type="entry name" value="THREE PRIME REPAIR EXONUCLEASE 1, 2"/>
    <property type="match status" value="1"/>
</dbReference>
<dbReference type="InterPro" id="IPR036397">
    <property type="entry name" value="RNaseH_sf"/>
</dbReference>
<organism evidence="7 8">
    <name type="scientific">Henosepilachna vigintioctopunctata</name>
    <dbReference type="NCBI Taxonomy" id="420089"/>
    <lineage>
        <taxon>Eukaryota</taxon>
        <taxon>Metazoa</taxon>
        <taxon>Ecdysozoa</taxon>
        <taxon>Arthropoda</taxon>
        <taxon>Hexapoda</taxon>
        <taxon>Insecta</taxon>
        <taxon>Pterygota</taxon>
        <taxon>Neoptera</taxon>
        <taxon>Endopterygota</taxon>
        <taxon>Coleoptera</taxon>
        <taxon>Polyphaga</taxon>
        <taxon>Cucujiformia</taxon>
        <taxon>Coccinelloidea</taxon>
        <taxon>Coccinellidae</taxon>
        <taxon>Epilachninae</taxon>
        <taxon>Epilachnini</taxon>
        <taxon>Henosepilachna</taxon>
    </lineage>
</organism>
<evidence type="ECO:0000256" key="4">
    <source>
        <dbReference type="ARBA" id="ARBA00022801"/>
    </source>
</evidence>
<protein>
    <submittedName>
        <fullName evidence="7">Uncharacterized protein</fullName>
    </submittedName>
</protein>
<evidence type="ECO:0000256" key="3">
    <source>
        <dbReference type="ARBA" id="ARBA00022723"/>
    </source>
</evidence>
<dbReference type="GO" id="GO:0003676">
    <property type="term" value="F:nucleic acid binding"/>
    <property type="evidence" value="ECO:0007669"/>
    <property type="project" value="InterPro"/>
</dbReference>
<keyword evidence="6" id="KW-0460">Magnesium</keyword>
<dbReference type="AlphaFoldDB" id="A0AAW1UWI0"/>
<proteinExistence type="predicted"/>
<dbReference type="Gene3D" id="3.30.420.10">
    <property type="entry name" value="Ribonuclease H-like superfamily/Ribonuclease H"/>
    <property type="match status" value="1"/>
</dbReference>
<dbReference type="InterPro" id="IPR040393">
    <property type="entry name" value="TREX1/2"/>
</dbReference>
<keyword evidence="3" id="KW-0479">Metal-binding</keyword>
<evidence type="ECO:0000256" key="5">
    <source>
        <dbReference type="ARBA" id="ARBA00022839"/>
    </source>
</evidence>
<dbReference type="InterPro" id="IPR012337">
    <property type="entry name" value="RNaseH-like_sf"/>
</dbReference>
<keyword evidence="8" id="KW-1185">Reference proteome</keyword>
<dbReference type="PANTHER" id="PTHR13058:SF19">
    <property type="entry name" value="LD40940P"/>
    <property type="match status" value="1"/>
</dbReference>
<accession>A0AAW1UWI0</accession>
<keyword evidence="2" id="KW-0540">Nuclease</keyword>
<evidence type="ECO:0000256" key="2">
    <source>
        <dbReference type="ARBA" id="ARBA00022722"/>
    </source>
</evidence>
<dbReference type="SUPFAM" id="SSF53098">
    <property type="entry name" value="Ribonuclease H-like"/>
    <property type="match status" value="1"/>
</dbReference>
<dbReference type="GO" id="GO:0046872">
    <property type="term" value="F:metal ion binding"/>
    <property type="evidence" value="ECO:0007669"/>
    <property type="project" value="UniProtKB-KW"/>
</dbReference>
<dbReference type="EMBL" id="JARQZJ010000102">
    <property type="protein sequence ID" value="KAK9886840.1"/>
    <property type="molecule type" value="Genomic_DNA"/>
</dbReference>
<dbReference type="GO" id="GO:0006308">
    <property type="term" value="P:DNA catabolic process"/>
    <property type="evidence" value="ECO:0007669"/>
    <property type="project" value="TreeGrafter"/>
</dbReference>
<gene>
    <name evidence="7" type="ORF">WA026_018490</name>
</gene>
<dbReference type="GO" id="GO:0008296">
    <property type="term" value="F:3'-5'-DNA exonuclease activity"/>
    <property type="evidence" value="ECO:0007669"/>
    <property type="project" value="TreeGrafter"/>
</dbReference>
<evidence type="ECO:0000256" key="6">
    <source>
        <dbReference type="ARBA" id="ARBA00022842"/>
    </source>
</evidence>
<dbReference type="GO" id="GO:0005737">
    <property type="term" value="C:cytoplasm"/>
    <property type="evidence" value="ECO:0007669"/>
    <property type="project" value="TreeGrafter"/>
</dbReference>
<comment type="cofactor">
    <cofactor evidence="1">
        <name>Mg(2+)</name>
        <dbReference type="ChEBI" id="CHEBI:18420"/>
    </cofactor>
</comment>
<evidence type="ECO:0000256" key="1">
    <source>
        <dbReference type="ARBA" id="ARBA00001946"/>
    </source>
</evidence>
<reference evidence="7 8" key="1">
    <citation type="submission" date="2023-03" db="EMBL/GenBank/DDBJ databases">
        <title>Genome insight into feeding habits of ladybird beetles.</title>
        <authorList>
            <person name="Li H.-S."/>
            <person name="Huang Y.-H."/>
            <person name="Pang H."/>
        </authorList>
    </citation>
    <scope>NUCLEOTIDE SEQUENCE [LARGE SCALE GENOMIC DNA]</scope>
    <source>
        <strain evidence="7">SYSU_2023b</strain>
        <tissue evidence="7">Whole body</tissue>
    </source>
</reference>
<keyword evidence="4" id="KW-0378">Hydrolase</keyword>
<evidence type="ECO:0000313" key="8">
    <source>
        <dbReference type="Proteomes" id="UP001431783"/>
    </source>
</evidence>
<evidence type="ECO:0000313" key="7">
    <source>
        <dbReference type="EMBL" id="KAK9886840.1"/>
    </source>
</evidence>
<comment type="caution">
    <text evidence="7">The sequence shown here is derived from an EMBL/GenBank/DDBJ whole genome shotgun (WGS) entry which is preliminary data.</text>
</comment>
<keyword evidence="5" id="KW-0269">Exonuclease</keyword>